<dbReference type="Pfam" id="PF06835">
    <property type="entry name" value="LptC"/>
    <property type="match status" value="1"/>
</dbReference>
<dbReference type="RefSeq" id="WP_006956864.1">
    <property type="nucleotide sequence ID" value="NZ_DAIRLQ010000001.1"/>
</dbReference>
<evidence type="ECO:0000313" key="8">
    <source>
        <dbReference type="EMBL" id="HAR56099.1"/>
    </source>
</evidence>
<comment type="function">
    <text evidence="7">Required for the translocation of lipopolysaccharide (LPS) from the inner membrane to the outer membrane.</text>
</comment>
<dbReference type="PANTHER" id="PTHR37481">
    <property type="entry name" value="LIPOPOLYSACCHARIDE EXPORT SYSTEM PROTEIN LPTC"/>
    <property type="match status" value="1"/>
</dbReference>
<evidence type="ECO:0000256" key="7">
    <source>
        <dbReference type="PIRNR" id="PIRNR028513"/>
    </source>
</evidence>
<keyword evidence="2 6" id="KW-0997">Cell inner membrane</keyword>
<evidence type="ECO:0000256" key="5">
    <source>
        <dbReference type="ARBA" id="ARBA00023136"/>
    </source>
</evidence>
<dbReference type="Gene3D" id="2.60.450.10">
    <property type="entry name" value="Lipopolysaccharide (LPS) transport protein A like domain"/>
    <property type="match status" value="1"/>
</dbReference>
<evidence type="ECO:0000256" key="3">
    <source>
        <dbReference type="ARBA" id="ARBA00022692"/>
    </source>
</evidence>
<keyword evidence="1 6" id="KW-1003">Cell membrane</keyword>
<dbReference type="HAMAP" id="MF_01915">
    <property type="entry name" value="LPS_assembly_LptC"/>
    <property type="match status" value="1"/>
</dbReference>
<dbReference type="InterPro" id="IPR026265">
    <property type="entry name" value="LptC"/>
</dbReference>
<dbReference type="NCBIfam" id="TIGR04409">
    <property type="entry name" value="LptC_YrbK"/>
    <property type="match status" value="1"/>
</dbReference>
<dbReference type="GO" id="GO:0043165">
    <property type="term" value="P:Gram-negative-bacterium-type cell outer membrane assembly"/>
    <property type="evidence" value="ECO:0007669"/>
    <property type="project" value="UniProtKB-UniRule"/>
</dbReference>
<keyword evidence="4 6" id="KW-1133">Transmembrane helix</keyword>
<proteinExistence type="inferred from homology"/>
<reference evidence="8 9" key="1">
    <citation type="journal article" date="2018" name="Nat. Biotechnol.">
        <title>A standardized bacterial taxonomy based on genome phylogeny substantially revises the tree of life.</title>
        <authorList>
            <person name="Parks D.H."/>
            <person name="Chuvochina M."/>
            <person name="Waite D.W."/>
            <person name="Rinke C."/>
            <person name="Skarshewski A."/>
            <person name="Chaumeil P.A."/>
            <person name="Hugenholtz P."/>
        </authorList>
    </citation>
    <scope>NUCLEOTIDE SEQUENCE [LARGE SCALE GENOMIC DNA]</scope>
    <source>
        <strain evidence="8">UBA9360</strain>
    </source>
</reference>
<evidence type="ECO:0000256" key="2">
    <source>
        <dbReference type="ARBA" id="ARBA00022519"/>
    </source>
</evidence>
<comment type="subcellular location">
    <subcellularLocation>
        <location evidence="6">Cell inner membrane</location>
        <topology evidence="6">Single-pass membrane protein</topology>
    </subcellularLocation>
</comment>
<dbReference type="InterPro" id="IPR052363">
    <property type="entry name" value="LPS_export_LptC"/>
</dbReference>
<keyword evidence="5 6" id="KW-0472">Membrane</keyword>
<dbReference type="GO" id="GO:0005886">
    <property type="term" value="C:plasma membrane"/>
    <property type="evidence" value="ECO:0007669"/>
    <property type="project" value="UniProtKB-SubCell"/>
</dbReference>
<sequence>MSRRVALLLLVLFGAVIILLWRPFQPSDGDDANVQTRKMTPDFTASGLKTRLYESGGRLAHQVTAEHMSHYIQIGLTELSNPVYSVYTDERQATWQVSAEQGTLYDDQTLILERNVEILALQPDTSIKRVNTEYLVIDIPAETMNTDYPVTISGPQIAVQGHGLNADLYAETMELKRHVKTVFNPR</sequence>
<evidence type="ECO:0000256" key="1">
    <source>
        <dbReference type="ARBA" id="ARBA00022475"/>
    </source>
</evidence>
<protein>
    <recommendedName>
        <fullName evidence="6 7">Lipopolysaccharide export system protein LptC</fullName>
    </recommendedName>
</protein>
<dbReference type="GO" id="GO:0030288">
    <property type="term" value="C:outer membrane-bounded periplasmic space"/>
    <property type="evidence" value="ECO:0007669"/>
    <property type="project" value="TreeGrafter"/>
</dbReference>
<keyword evidence="3 6" id="KW-0812">Transmembrane</keyword>
<dbReference type="EMBL" id="DMUP01000108">
    <property type="protein sequence ID" value="HAR56099.1"/>
    <property type="molecule type" value="Genomic_DNA"/>
</dbReference>
<dbReference type="Proteomes" id="UP000262878">
    <property type="component" value="Unassembled WGS sequence"/>
</dbReference>
<comment type="subunit">
    <text evidence="6">Component of the lipopolysaccharide transport and assembly complex. Interacts with LptA and the LptBFG transporter complex.</text>
</comment>
<gene>
    <name evidence="6 8" type="primary">lptC</name>
    <name evidence="8" type="ORF">DCR58_04850</name>
</gene>
<dbReference type="GO" id="GO:0017089">
    <property type="term" value="F:glycolipid transfer activity"/>
    <property type="evidence" value="ECO:0007669"/>
    <property type="project" value="TreeGrafter"/>
</dbReference>
<comment type="caution">
    <text evidence="8">The sequence shown here is derived from an EMBL/GenBank/DDBJ whole genome shotgun (WGS) entry which is preliminary data.</text>
</comment>
<comment type="function">
    <text evidence="6">Involved in the assembly of lipopolysaccharide (LPS). Required for the translocation of LPS from the inner membrane to the outer membrane. Facilitates the transfer of LPS from the inner membrane to the periplasmic protein LptA. Could be a docking site for LptA.</text>
</comment>
<comment type="similarity">
    <text evidence="6 7">Belongs to the LptC family.</text>
</comment>
<evidence type="ECO:0000256" key="6">
    <source>
        <dbReference type="HAMAP-Rule" id="MF_01915"/>
    </source>
</evidence>
<dbReference type="GO" id="GO:0015221">
    <property type="term" value="F:lipopolysaccharide transmembrane transporter activity"/>
    <property type="evidence" value="ECO:0007669"/>
    <property type="project" value="InterPro"/>
</dbReference>
<accession>A0A348WNI7</accession>
<organism evidence="8 9">
    <name type="scientific">Idiomarina baltica</name>
    <dbReference type="NCBI Taxonomy" id="190892"/>
    <lineage>
        <taxon>Bacteria</taxon>
        <taxon>Pseudomonadati</taxon>
        <taxon>Pseudomonadota</taxon>
        <taxon>Gammaproteobacteria</taxon>
        <taxon>Alteromonadales</taxon>
        <taxon>Idiomarinaceae</taxon>
        <taxon>Idiomarina</taxon>
    </lineage>
</organism>
<evidence type="ECO:0000256" key="4">
    <source>
        <dbReference type="ARBA" id="ARBA00022989"/>
    </source>
</evidence>
<dbReference type="STRING" id="314276.OS145_05400"/>
<dbReference type="InterPro" id="IPR010664">
    <property type="entry name" value="LipoPS_assembly_LptC-rel"/>
</dbReference>
<dbReference type="PIRSF" id="PIRSF028513">
    <property type="entry name" value="LptC"/>
    <property type="match status" value="1"/>
</dbReference>
<name>A0A348WNI7_9GAMM</name>
<evidence type="ECO:0000313" key="9">
    <source>
        <dbReference type="Proteomes" id="UP000262878"/>
    </source>
</evidence>
<dbReference type="AlphaFoldDB" id="A0A348WNI7"/>
<dbReference type="PANTHER" id="PTHR37481:SF1">
    <property type="entry name" value="LIPOPOLYSACCHARIDE EXPORT SYSTEM PROTEIN LPTC"/>
    <property type="match status" value="1"/>
</dbReference>